<keyword evidence="4 9" id="KW-1133">Transmembrane helix</keyword>
<dbReference type="InterPro" id="IPR046342">
    <property type="entry name" value="CBS_dom_sf"/>
</dbReference>
<feature type="transmembrane region" description="Helical" evidence="9">
    <location>
        <begin position="244"/>
        <end position="268"/>
    </location>
</feature>
<evidence type="ECO:0000256" key="7">
    <source>
        <dbReference type="ARBA" id="ARBA00023214"/>
    </source>
</evidence>
<gene>
    <name evidence="11" type="ORF">CANTADRAFT_51924</name>
</gene>
<dbReference type="EMBL" id="KV453912">
    <property type="protein sequence ID" value="ODV79521.1"/>
    <property type="molecule type" value="Genomic_DNA"/>
</dbReference>
<evidence type="ECO:0000256" key="3">
    <source>
        <dbReference type="ARBA" id="ARBA00022692"/>
    </source>
</evidence>
<feature type="domain" description="CBS" evidence="10">
    <location>
        <begin position="569"/>
        <end position="635"/>
    </location>
</feature>
<dbReference type="GO" id="GO:0034756">
    <property type="term" value="P:regulation of iron ion transport"/>
    <property type="evidence" value="ECO:0007669"/>
    <property type="project" value="EnsemblFungi"/>
</dbReference>
<dbReference type="SMART" id="SM00116">
    <property type="entry name" value="CBS"/>
    <property type="match status" value="1"/>
</dbReference>
<dbReference type="GeneID" id="30984146"/>
<feature type="transmembrane region" description="Helical" evidence="9">
    <location>
        <begin position="76"/>
        <end position="101"/>
    </location>
</feature>
<dbReference type="CDD" id="cd03684">
    <property type="entry name" value="ClC_3_like"/>
    <property type="match status" value="1"/>
</dbReference>
<protein>
    <recommendedName>
        <fullName evidence="9">Chloride channel protein</fullName>
    </recommendedName>
</protein>
<evidence type="ECO:0000256" key="2">
    <source>
        <dbReference type="ARBA" id="ARBA00022448"/>
    </source>
</evidence>
<feature type="transmembrane region" description="Helical" evidence="9">
    <location>
        <begin position="357"/>
        <end position="378"/>
    </location>
</feature>
<evidence type="ECO:0000313" key="12">
    <source>
        <dbReference type="Proteomes" id="UP000094285"/>
    </source>
</evidence>
<evidence type="ECO:0000313" key="11">
    <source>
        <dbReference type="EMBL" id="ODV79521.1"/>
    </source>
</evidence>
<dbReference type="PRINTS" id="PR00762">
    <property type="entry name" value="CLCHANNEL"/>
</dbReference>
<keyword evidence="3 9" id="KW-0812">Transmembrane</keyword>
<feature type="transmembrane region" description="Helical" evidence="9">
    <location>
        <begin position="409"/>
        <end position="430"/>
    </location>
</feature>
<name>A0A1E4SJ43_9ASCO</name>
<dbReference type="GO" id="GO:0005247">
    <property type="term" value="F:voltage-gated chloride channel activity"/>
    <property type="evidence" value="ECO:0007669"/>
    <property type="project" value="EnsemblFungi"/>
</dbReference>
<comment type="caution">
    <text evidence="9">Lacks conserved residue(s) required for the propagation of feature annotation.</text>
</comment>
<dbReference type="InterPro" id="IPR001807">
    <property type="entry name" value="ClC"/>
</dbReference>
<evidence type="ECO:0000256" key="4">
    <source>
        <dbReference type="ARBA" id="ARBA00022989"/>
    </source>
</evidence>
<dbReference type="Pfam" id="PF00571">
    <property type="entry name" value="CBS"/>
    <property type="match status" value="1"/>
</dbReference>
<dbReference type="OrthoDB" id="44789at2759"/>
<dbReference type="GO" id="GO:0005797">
    <property type="term" value="C:Golgi medial cisterna"/>
    <property type="evidence" value="ECO:0007669"/>
    <property type="project" value="EnsemblFungi"/>
</dbReference>
<evidence type="ECO:0000256" key="8">
    <source>
        <dbReference type="PROSITE-ProRule" id="PRU00703"/>
    </source>
</evidence>
<dbReference type="Gene3D" id="3.10.580.10">
    <property type="entry name" value="CBS-domain"/>
    <property type="match status" value="1"/>
</dbReference>
<accession>A0A1E4SJ43</accession>
<keyword evidence="8" id="KW-0129">CBS domain</keyword>
<feature type="transmembrane region" description="Helical" evidence="9">
    <location>
        <begin position="139"/>
        <end position="160"/>
    </location>
</feature>
<dbReference type="FunFam" id="1.10.3080.10:FF:000011">
    <property type="entry name" value="Chloride channel protein"/>
    <property type="match status" value="1"/>
</dbReference>
<organism evidence="11 12">
    <name type="scientific">Suhomyces tanzawaensis NRRL Y-17324</name>
    <dbReference type="NCBI Taxonomy" id="984487"/>
    <lineage>
        <taxon>Eukaryota</taxon>
        <taxon>Fungi</taxon>
        <taxon>Dikarya</taxon>
        <taxon>Ascomycota</taxon>
        <taxon>Saccharomycotina</taxon>
        <taxon>Pichiomycetes</taxon>
        <taxon>Debaryomycetaceae</taxon>
        <taxon>Suhomyces</taxon>
    </lineage>
</organism>
<evidence type="ECO:0000259" key="10">
    <source>
        <dbReference type="PROSITE" id="PS51371"/>
    </source>
</evidence>
<comment type="subcellular location">
    <subcellularLocation>
        <location evidence="1 9">Membrane</location>
        <topology evidence="1 9">Multi-pass membrane protein</topology>
    </subcellularLocation>
</comment>
<feature type="transmembrane region" description="Helical" evidence="9">
    <location>
        <begin position="274"/>
        <end position="297"/>
    </location>
</feature>
<keyword evidence="6 9" id="KW-0472">Membrane</keyword>
<sequence>MDIPLHETTAAPIRSRRTGLWTNQSRVREVKRFEDFRTIDWVEDELDEHRKRILKLKHSTGSSLFLQKLWSSTQSWLVLAVIGVAIGLIAAILNIVTAWLASIRTGHCTSGFYLSRTFCCWNQGEESCLAWVEWSHYGAINYVAYVAISLVFASTAAVLVQRYAPLAAGSGISEIKCIVSGFVVEGFLGAWTLFIKSLGLPLAIASGLSVGKEGPSVHYAVCVGNTVAGLVPQYRKSAARAREVLTATAAAGVAVAFGSPMGGVLFSIEEISSVFQLATIWKSYFCSLVAVITLAAMNPFRSGQLVLFEVQYDTDWHFFEIPVYVAIGVFGGVYGIVVSKLNIQVVSFRKRFLANHAVREVVVLSLLTASFCYFNQFLRVDMTEAMQVLFQECSPDDDHGLCDASLPRVAVLASLVFATIARMALTIITYGCKVPAGIFVPSMAAGATFGRALGIVVDQLYRHYPNSRVFGACAGESKCVIPGTYAFLGAAAALSGITHLSVTVVIIMFELTGALRYIIPTMVVVAITKSINDRWGKGGIADQMIKFNGLPLIDAREEFTFNATVEAAMTAMIVTFPEDSNDDFTLGHLKTTLKKTAYRGFPIIKSSSNPKITGFVSRSDLEYILRDYEGVGDDTPCSFSTNNIISSVAIDFKSIINQSPLTINIDVPLEYVLEIFVKLGPRYILVEKEGILVGLITRKDVLRYEHTSHYLHTDHGDDLRSELLEAKVWEIMNHFSKSIRKNLGRLIFNDEYRFYTALPSEHDR</sequence>
<feature type="transmembrane region" description="Helical" evidence="9">
    <location>
        <begin position="485"/>
        <end position="508"/>
    </location>
</feature>
<keyword evidence="5 9" id="KW-0406">Ion transport</keyword>
<feature type="domain" description="CBS" evidence="10">
    <location>
        <begin position="656"/>
        <end position="711"/>
    </location>
</feature>
<dbReference type="GO" id="GO:0000324">
    <property type="term" value="C:fungal-type vacuole"/>
    <property type="evidence" value="ECO:0007669"/>
    <property type="project" value="EnsemblFungi"/>
</dbReference>
<keyword evidence="2 9" id="KW-0813">Transport</keyword>
<dbReference type="PANTHER" id="PTHR45711">
    <property type="entry name" value="CHLORIDE CHANNEL PROTEIN"/>
    <property type="match status" value="1"/>
</dbReference>
<dbReference type="Pfam" id="PF00654">
    <property type="entry name" value="Voltage_CLC"/>
    <property type="match status" value="1"/>
</dbReference>
<reference evidence="12" key="1">
    <citation type="submission" date="2016-05" db="EMBL/GenBank/DDBJ databases">
        <title>Comparative genomics of biotechnologically important yeasts.</title>
        <authorList>
            <consortium name="DOE Joint Genome Institute"/>
            <person name="Riley R."/>
            <person name="Haridas S."/>
            <person name="Wolfe K.H."/>
            <person name="Lopes M.R."/>
            <person name="Hittinger C.T."/>
            <person name="Goker M."/>
            <person name="Salamov A."/>
            <person name="Wisecaver J."/>
            <person name="Long T.M."/>
            <person name="Aerts A.L."/>
            <person name="Barry K."/>
            <person name="Choi C."/>
            <person name="Clum A."/>
            <person name="Coughlan A.Y."/>
            <person name="Deshpande S."/>
            <person name="Douglass A.P."/>
            <person name="Hanson S.J."/>
            <person name="Klenk H.-P."/>
            <person name="Labutti K."/>
            <person name="Lapidus A."/>
            <person name="Lindquist E."/>
            <person name="Lipzen A."/>
            <person name="Meier-Kolthoff J.P."/>
            <person name="Ohm R.A."/>
            <person name="Otillar R.P."/>
            <person name="Pangilinan J."/>
            <person name="Peng Y."/>
            <person name="Rokas A."/>
            <person name="Rosa C.A."/>
            <person name="Scheuner C."/>
            <person name="Sibirny A.A."/>
            <person name="Slot J.C."/>
            <person name="Stielow J.B."/>
            <person name="Sun H."/>
            <person name="Kurtzman C.P."/>
            <person name="Blackwell M."/>
            <person name="Grigoriev I.V."/>
            <person name="Jeffries T.W."/>
        </authorList>
    </citation>
    <scope>NUCLEOTIDE SEQUENCE [LARGE SCALE GENOMIC DNA]</scope>
    <source>
        <strain evidence="12">NRRL Y-17324</strain>
    </source>
</reference>
<dbReference type="Proteomes" id="UP000094285">
    <property type="component" value="Unassembled WGS sequence"/>
</dbReference>
<evidence type="ECO:0000256" key="9">
    <source>
        <dbReference type="RuleBase" id="RU361221"/>
    </source>
</evidence>
<dbReference type="RefSeq" id="XP_020064643.1">
    <property type="nucleotide sequence ID" value="XM_020210010.1"/>
</dbReference>
<feature type="transmembrane region" description="Helical" evidence="9">
    <location>
        <begin position="181"/>
        <end position="204"/>
    </location>
</feature>
<dbReference type="STRING" id="984487.A0A1E4SJ43"/>
<evidence type="ECO:0000256" key="6">
    <source>
        <dbReference type="ARBA" id="ARBA00023136"/>
    </source>
</evidence>
<keyword evidence="12" id="KW-1185">Reference proteome</keyword>
<dbReference type="Gene3D" id="1.10.3080.10">
    <property type="entry name" value="Clc chloride channel"/>
    <property type="match status" value="1"/>
</dbReference>
<dbReference type="InterPro" id="IPR014743">
    <property type="entry name" value="Cl-channel_core"/>
</dbReference>
<dbReference type="GO" id="GO:0005783">
    <property type="term" value="C:endoplasmic reticulum"/>
    <property type="evidence" value="ECO:0007669"/>
    <property type="project" value="EnsemblFungi"/>
</dbReference>
<dbReference type="GO" id="GO:0005769">
    <property type="term" value="C:early endosome"/>
    <property type="evidence" value="ECO:0007669"/>
    <property type="project" value="TreeGrafter"/>
</dbReference>
<dbReference type="SUPFAM" id="SSF81340">
    <property type="entry name" value="Clc chloride channel"/>
    <property type="match status" value="1"/>
</dbReference>
<dbReference type="Gene3D" id="3.10.580.20">
    <property type="match status" value="1"/>
</dbReference>
<evidence type="ECO:0000256" key="5">
    <source>
        <dbReference type="ARBA" id="ARBA00023065"/>
    </source>
</evidence>
<comment type="similarity">
    <text evidence="9">Belongs to the chloride channel (TC 2.A.49) family.</text>
</comment>
<dbReference type="CDD" id="cd04591">
    <property type="entry name" value="CBS_pair_voltage-gated_CLC_euk_bac"/>
    <property type="match status" value="1"/>
</dbReference>
<feature type="transmembrane region" description="Helical" evidence="9">
    <location>
        <begin position="318"/>
        <end position="337"/>
    </location>
</feature>
<dbReference type="PANTHER" id="PTHR45711:SF9">
    <property type="entry name" value="ANION_PROTON EXCHANGE TRANSPORTER GEF1"/>
    <property type="match status" value="1"/>
</dbReference>
<proteinExistence type="inferred from homology"/>
<dbReference type="GO" id="GO:0006879">
    <property type="term" value="P:intracellular iron ion homeostasis"/>
    <property type="evidence" value="ECO:0007669"/>
    <property type="project" value="EnsemblFungi"/>
</dbReference>
<evidence type="ECO:0000256" key="1">
    <source>
        <dbReference type="ARBA" id="ARBA00004141"/>
    </source>
</evidence>
<dbReference type="GO" id="GO:0005886">
    <property type="term" value="C:plasma membrane"/>
    <property type="evidence" value="ECO:0007669"/>
    <property type="project" value="EnsemblFungi"/>
</dbReference>
<dbReference type="AlphaFoldDB" id="A0A1E4SJ43"/>
<dbReference type="InterPro" id="IPR000644">
    <property type="entry name" value="CBS_dom"/>
</dbReference>
<dbReference type="PROSITE" id="PS51371">
    <property type="entry name" value="CBS"/>
    <property type="match status" value="2"/>
</dbReference>
<keyword evidence="7 9" id="KW-0868">Chloride</keyword>
<dbReference type="GO" id="GO:0006878">
    <property type="term" value="P:intracellular copper ion homeostasis"/>
    <property type="evidence" value="ECO:0007669"/>
    <property type="project" value="EnsemblFungi"/>
</dbReference>
<dbReference type="SUPFAM" id="SSF54631">
    <property type="entry name" value="CBS-domain pair"/>
    <property type="match status" value="1"/>
</dbReference>